<evidence type="ECO:0000256" key="8">
    <source>
        <dbReference type="SAM" id="Phobius"/>
    </source>
</evidence>
<feature type="domain" description="G-protein coupled receptors family 1 profile" evidence="9">
    <location>
        <begin position="59"/>
        <end position="105"/>
    </location>
</feature>
<evidence type="ECO:0000256" key="5">
    <source>
        <dbReference type="ARBA" id="ARBA00023136"/>
    </source>
</evidence>
<dbReference type="InterPro" id="IPR017452">
    <property type="entry name" value="GPCR_Rhodpsn_7TM"/>
</dbReference>
<keyword evidence="2 8" id="KW-0812">Transmembrane</keyword>
<gene>
    <name evidence="10" type="ORF">WMY93_029195</name>
</gene>
<dbReference type="InterPro" id="IPR000276">
    <property type="entry name" value="GPCR_Rhodpsn"/>
</dbReference>
<evidence type="ECO:0000256" key="2">
    <source>
        <dbReference type="ARBA" id="ARBA00022692"/>
    </source>
</evidence>
<comment type="caution">
    <text evidence="10">The sequence shown here is derived from an EMBL/GenBank/DDBJ whole genome shotgun (WGS) entry which is preliminary data.</text>
</comment>
<name>A0AAW0MWJ9_9GOBI</name>
<keyword evidence="7" id="KW-0807">Transducer</keyword>
<organism evidence="10 11">
    <name type="scientific">Mugilogobius chulae</name>
    <name type="common">yellowstripe goby</name>
    <dbReference type="NCBI Taxonomy" id="88201"/>
    <lineage>
        <taxon>Eukaryota</taxon>
        <taxon>Metazoa</taxon>
        <taxon>Chordata</taxon>
        <taxon>Craniata</taxon>
        <taxon>Vertebrata</taxon>
        <taxon>Euteleostomi</taxon>
        <taxon>Actinopterygii</taxon>
        <taxon>Neopterygii</taxon>
        <taxon>Teleostei</taxon>
        <taxon>Neoteleostei</taxon>
        <taxon>Acanthomorphata</taxon>
        <taxon>Gobiaria</taxon>
        <taxon>Gobiiformes</taxon>
        <taxon>Gobioidei</taxon>
        <taxon>Gobiidae</taxon>
        <taxon>Gobionellinae</taxon>
        <taxon>Mugilogobius</taxon>
    </lineage>
</organism>
<dbReference type="InterPro" id="IPR050119">
    <property type="entry name" value="CCR1-9-like"/>
</dbReference>
<evidence type="ECO:0000259" key="9">
    <source>
        <dbReference type="PROSITE" id="PS50262"/>
    </source>
</evidence>
<evidence type="ECO:0000313" key="11">
    <source>
        <dbReference type="Proteomes" id="UP001460270"/>
    </source>
</evidence>
<dbReference type="AlphaFoldDB" id="A0AAW0MWJ9"/>
<dbReference type="GO" id="GO:0016493">
    <property type="term" value="F:C-C chemokine receptor activity"/>
    <property type="evidence" value="ECO:0007669"/>
    <property type="project" value="TreeGrafter"/>
</dbReference>
<dbReference type="GO" id="GO:0019722">
    <property type="term" value="P:calcium-mediated signaling"/>
    <property type="evidence" value="ECO:0007669"/>
    <property type="project" value="TreeGrafter"/>
</dbReference>
<evidence type="ECO:0000256" key="4">
    <source>
        <dbReference type="ARBA" id="ARBA00023040"/>
    </source>
</evidence>
<feature type="transmembrane region" description="Helical" evidence="8">
    <location>
        <begin position="80"/>
        <end position="98"/>
    </location>
</feature>
<keyword evidence="5 8" id="KW-0472">Membrane</keyword>
<dbReference type="Proteomes" id="UP001460270">
    <property type="component" value="Unassembled WGS sequence"/>
</dbReference>
<dbReference type="GO" id="GO:0006955">
    <property type="term" value="P:immune response"/>
    <property type="evidence" value="ECO:0007669"/>
    <property type="project" value="TreeGrafter"/>
</dbReference>
<dbReference type="PANTHER" id="PTHR10489:SF618">
    <property type="entry name" value="C-X-C CHEMOKINE RECEPTOR TYPE 5"/>
    <property type="match status" value="1"/>
</dbReference>
<evidence type="ECO:0000256" key="6">
    <source>
        <dbReference type="ARBA" id="ARBA00023170"/>
    </source>
</evidence>
<keyword evidence="6" id="KW-0675">Receptor</keyword>
<sequence length="105" mass="12094">MTTFTVLVSKDMGGSQNFSDYDDESEEYDCPEQEKAMRHFQSVFLPVFYSLIFVLGIAGNSFMITVLLRRLRSLRITEIYLLHLALADLMFLFTYPIYAADAMAQ</sequence>
<dbReference type="GO" id="GO:0009897">
    <property type="term" value="C:external side of plasma membrane"/>
    <property type="evidence" value="ECO:0007669"/>
    <property type="project" value="TreeGrafter"/>
</dbReference>
<dbReference type="PROSITE" id="PS50262">
    <property type="entry name" value="G_PROTEIN_RECEP_F1_2"/>
    <property type="match status" value="1"/>
</dbReference>
<proteinExistence type="predicted"/>
<evidence type="ECO:0000313" key="10">
    <source>
        <dbReference type="EMBL" id="KAK7883021.1"/>
    </source>
</evidence>
<accession>A0AAW0MWJ9</accession>
<evidence type="ECO:0000256" key="3">
    <source>
        <dbReference type="ARBA" id="ARBA00022989"/>
    </source>
</evidence>
<dbReference type="PRINTS" id="PR00237">
    <property type="entry name" value="GPCRRHODOPSN"/>
</dbReference>
<comment type="subcellular location">
    <subcellularLocation>
        <location evidence="1">Membrane</location>
    </subcellularLocation>
</comment>
<dbReference type="GO" id="GO:0019957">
    <property type="term" value="F:C-C chemokine binding"/>
    <property type="evidence" value="ECO:0007669"/>
    <property type="project" value="TreeGrafter"/>
</dbReference>
<dbReference type="EMBL" id="JBBPFD010000021">
    <property type="protein sequence ID" value="KAK7883021.1"/>
    <property type="molecule type" value="Genomic_DNA"/>
</dbReference>
<keyword evidence="4" id="KW-0297">G-protein coupled receptor</keyword>
<dbReference type="GO" id="GO:0060326">
    <property type="term" value="P:cell chemotaxis"/>
    <property type="evidence" value="ECO:0007669"/>
    <property type="project" value="TreeGrafter"/>
</dbReference>
<dbReference type="GO" id="GO:0007204">
    <property type="term" value="P:positive regulation of cytosolic calcium ion concentration"/>
    <property type="evidence" value="ECO:0007669"/>
    <property type="project" value="TreeGrafter"/>
</dbReference>
<protein>
    <recommendedName>
        <fullName evidence="9">G-protein coupled receptors family 1 profile domain-containing protein</fullName>
    </recommendedName>
</protein>
<dbReference type="SUPFAM" id="SSF81321">
    <property type="entry name" value="Family A G protein-coupled receptor-like"/>
    <property type="match status" value="1"/>
</dbReference>
<keyword evidence="3 8" id="KW-1133">Transmembrane helix</keyword>
<keyword evidence="11" id="KW-1185">Reference proteome</keyword>
<dbReference type="PANTHER" id="PTHR10489">
    <property type="entry name" value="CELL ADHESION MOLECULE"/>
    <property type="match status" value="1"/>
</dbReference>
<evidence type="ECO:0000256" key="7">
    <source>
        <dbReference type="ARBA" id="ARBA00023224"/>
    </source>
</evidence>
<reference evidence="11" key="1">
    <citation type="submission" date="2024-04" db="EMBL/GenBank/DDBJ databases">
        <title>Salinicola lusitanus LLJ914,a marine bacterium isolated from the Okinawa Trough.</title>
        <authorList>
            <person name="Li J."/>
        </authorList>
    </citation>
    <scope>NUCLEOTIDE SEQUENCE [LARGE SCALE GENOMIC DNA]</scope>
</reference>
<evidence type="ECO:0000256" key="1">
    <source>
        <dbReference type="ARBA" id="ARBA00004370"/>
    </source>
</evidence>
<dbReference type="Gene3D" id="1.20.1070.10">
    <property type="entry name" value="Rhodopsin 7-helix transmembrane proteins"/>
    <property type="match status" value="1"/>
</dbReference>
<feature type="transmembrane region" description="Helical" evidence="8">
    <location>
        <begin position="47"/>
        <end position="68"/>
    </location>
</feature>